<dbReference type="PROSITE" id="PS50011">
    <property type="entry name" value="PROTEIN_KINASE_DOM"/>
    <property type="match status" value="1"/>
</dbReference>
<organism evidence="11">
    <name type="scientific">Hexamita inflata</name>
    <dbReference type="NCBI Taxonomy" id="28002"/>
    <lineage>
        <taxon>Eukaryota</taxon>
        <taxon>Metamonada</taxon>
        <taxon>Diplomonadida</taxon>
        <taxon>Hexamitidae</taxon>
        <taxon>Hexamitinae</taxon>
        <taxon>Hexamita</taxon>
    </lineage>
</organism>
<keyword evidence="13" id="KW-1185">Reference proteome</keyword>
<keyword evidence="4" id="KW-0547">Nucleotide-binding</keyword>
<dbReference type="InterPro" id="IPR000719">
    <property type="entry name" value="Prot_kinase_dom"/>
</dbReference>
<keyword evidence="2" id="KW-0723">Serine/threonine-protein kinase</keyword>
<keyword evidence="3" id="KW-0808">Transferase</keyword>
<dbReference type="SUPFAM" id="SSF56112">
    <property type="entry name" value="Protein kinase-like (PK-like)"/>
    <property type="match status" value="1"/>
</dbReference>
<evidence type="ECO:0000256" key="2">
    <source>
        <dbReference type="ARBA" id="ARBA00022527"/>
    </source>
</evidence>
<proteinExistence type="predicted"/>
<feature type="compositionally biased region" description="Low complexity" evidence="9">
    <location>
        <begin position="456"/>
        <end position="475"/>
    </location>
</feature>
<evidence type="ECO:0000256" key="7">
    <source>
        <dbReference type="ARBA" id="ARBA00047899"/>
    </source>
</evidence>
<reference evidence="12 13" key="2">
    <citation type="submission" date="2024-07" db="EMBL/GenBank/DDBJ databases">
        <authorList>
            <person name="Akdeniz Z."/>
        </authorList>
    </citation>
    <scope>NUCLEOTIDE SEQUENCE [LARGE SCALE GENOMIC DNA]</scope>
</reference>
<dbReference type="InterPro" id="IPR011009">
    <property type="entry name" value="Kinase-like_dom_sf"/>
</dbReference>
<comment type="caution">
    <text evidence="11">The sequence shown here is derived from an EMBL/GenBank/DDBJ whole genome shotgun (WGS) entry which is preliminary data.</text>
</comment>
<dbReference type="SMART" id="SM00220">
    <property type="entry name" value="S_TKc"/>
    <property type="match status" value="1"/>
</dbReference>
<dbReference type="GO" id="GO:0004674">
    <property type="term" value="F:protein serine/threonine kinase activity"/>
    <property type="evidence" value="ECO:0007669"/>
    <property type="project" value="UniProtKB-KW"/>
</dbReference>
<dbReference type="PANTHER" id="PTHR22967">
    <property type="entry name" value="SERINE/THREONINE PROTEIN KINASE"/>
    <property type="match status" value="1"/>
</dbReference>
<evidence type="ECO:0000313" key="11">
    <source>
        <dbReference type="EMBL" id="CAI9938866.1"/>
    </source>
</evidence>
<gene>
    <name evidence="11" type="ORF">HINF_LOCUS26511</name>
    <name evidence="12" type="ORF">HINF_LOCUS40256</name>
</gene>
<dbReference type="EMBL" id="CATOUU010000657">
    <property type="protein sequence ID" value="CAI9938866.1"/>
    <property type="molecule type" value="Genomic_DNA"/>
</dbReference>
<accession>A0AA86PH34</accession>
<evidence type="ECO:0000259" key="10">
    <source>
        <dbReference type="PROSITE" id="PS50011"/>
    </source>
</evidence>
<comment type="catalytic activity">
    <reaction evidence="7">
        <text>L-threonyl-[protein] + ATP = O-phospho-L-threonyl-[protein] + ADP + H(+)</text>
        <dbReference type="Rhea" id="RHEA:46608"/>
        <dbReference type="Rhea" id="RHEA-COMP:11060"/>
        <dbReference type="Rhea" id="RHEA-COMP:11605"/>
        <dbReference type="ChEBI" id="CHEBI:15378"/>
        <dbReference type="ChEBI" id="CHEBI:30013"/>
        <dbReference type="ChEBI" id="CHEBI:30616"/>
        <dbReference type="ChEBI" id="CHEBI:61977"/>
        <dbReference type="ChEBI" id="CHEBI:456216"/>
        <dbReference type="EC" id="2.7.11.1"/>
    </reaction>
</comment>
<protein>
    <recommendedName>
        <fullName evidence="1">non-specific serine/threonine protein kinase</fullName>
        <ecNumber evidence="1">2.7.11.1</ecNumber>
    </recommendedName>
</protein>
<evidence type="ECO:0000256" key="3">
    <source>
        <dbReference type="ARBA" id="ARBA00022679"/>
    </source>
</evidence>
<keyword evidence="6" id="KW-0067">ATP-binding</keyword>
<keyword evidence="5 12" id="KW-0418">Kinase</keyword>
<dbReference type="Pfam" id="PF00069">
    <property type="entry name" value="Pkinase"/>
    <property type="match status" value="1"/>
</dbReference>
<feature type="compositionally biased region" description="Low complexity" evidence="9">
    <location>
        <begin position="435"/>
        <end position="449"/>
    </location>
</feature>
<evidence type="ECO:0000313" key="13">
    <source>
        <dbReference type="Proteomes" id="UP001642409"/>
    </source>
</evidence>
<evidence type="ECO:0000256" key="8">
    <source>
        <dbReference type="ARBA" id="ARBA00048679"/>
    </source>
</evidence>
<sequence>MFGDLKNMMNKSMNKVQAIVKNDNFVGKFFQVQNQTIEVTRQLAQGSFAYVYDTSNPEFVIKHMIIQTKEQLKEALAECQFQAQLNHHQNIAKVFAAFVDDRQIALDTKYETLKDKQLPCDFNIVIERCSDSVLGVLNKQKGSIPEEQIYQIFAGTVAGFTAQHNLQIINRDGKIENLLLKSASNPFTYQNIRICDFGSCTQKQYEDGTIFIKNSQLRSQMEQEIQSKTTPQYRAPEMIDLFARMPITSKADVFALGVMLYRLMYKVLPFPEGEILANFNIRYQFPDETDEYKKRGKYEEKSTIPIYSPELKNLVRRMITKDPRQRPSIFEIAKELEAKIGNFGAEPENIQNIEVEENANSAPKVGLIVNQNMAPTQAGIGGLFDWAPVSEQSQSQSQPQPNLMDVNPIQQPKPAGGDLFDWAPAEPKVSQPDKQPQMPAMQAPMQPQADLFDWAPQPQSQQTPPPQQNSQPQTPIKQQQDFFDFQPIVQQQAPVQPPIQQQAPVMIASKPQQPQESLLDFMGPSVVQQQPIQQQQQQPQQQSKTPVQFNQQSQATNPFDALMKGLTADLVPANISNDILIQNVRRIACGIFTAMNLTPAKIQDRYTAMFLLLKQCFLTKVPVAQVQSLEANFQMLVQQAQTTQNKKEETIQVLKDLCTVQQLAVNIATLKNSCEYTDSFKVAAPTQIQTVQKLIQIVNGAHILQKNSPNLQKFNEYVQLLVVRPVLRTAKTLFGFGATVDQQLAHQVKTAYLTLSQQKEVFGVHIPEVIELGEF</sequence>
<feature type="region of interest" description="Disordered" evidence="9">
    <location>
        <begin position="390"/>
        <end position="476"/>
    </location>
</feature>
<dbReference type="EMBL" id="CAXDID020000158">
    <property type="protein sequence ID" value="CAL6043813.1"/>
    <property type="molecule type" value="Genomic_DNA"/>
</dbReference>
<feature type="domain" description="Protein kinase" evidence="10">
    <location>
        <begin position="37"/>
        <end position="340"/>
    </location>
</feature>
<dbReference type="GO" id="GO:0005524">
    <property type="term" value="F:ATP binding"/>
    <property type="evidence" value="ECO:0007669"/>
    <property type="project" value="UniProtKB-KW"/>
</dbReference>
<dbReference type="Gene3D" id="1.10.510.10">
    <property type="entry name" value="Transferase(Phosphotransferase) domain 1"/>
    <property type="match status" value="1"/>
</dbReference>
<evidence type="ECO:0000256" key="1">
    <source>
        <dbReference type="ARBA" id="ARBA00012513"/>
    </source>
</evidence>
<evidence type="ECO:0000256" key="6">
    <source>
        <dbReference type="ARBA" id="ARBA00022840"/>
    </source>
</evidence>
<evidence type="ECO:0000313" key="12">
    <source>
        <dbReference type="EMBL" id="CAL6043813.1"/>
    </source>
</evidence>
<feature type="compositionally biased region" description="Low complexity" evidence="9">
    <location>
        <begin position="392"/>
        <end position="401"/>
    </location>
</feature>
<comment type="catalytic activity">
    <reaction evidence="8">
        <text>L-seryl-[protein] + ATP = O-phospho-L-seryl-[protein] + ADP + H(+)</text>
        <dbReference type="Rhea" id="RHEA:17989"/>
        <dbReference type="Rhea" id="RHEA-COMP:9863"/>
        <dbReference type="Rhea" id="RHEA-COMP:11604"/>
        <dbReference type="ChEBI" id="CHEBI:15378"/>
        <dbReference type="ChEBI" id="CHEBI:29999"/>
        <dbReference type="ChEBI" id="CHEBI:30616"/>
        <dbReference type="ChEBI" id="CHEBI:83421"/>
        <dbReference type="ChEBI" id="CHEBI:456216"/>
        <dbReference type="EC" id="2.7.11.1"/>
    </reaction>
</comment>
<dbReference type="PANTHER" id="PTHR22967:SF57">
    <property type="entry name" value="AUXILIN, ISOFORM A-RELATED"/>
    <property type="match status" value="1"/>
</dbReference>
<dbReference type="EC" id="2.7.11.1" evidence="1"/>
<reference evidence="11" key="1">
    <citation type="submission" date="2023-06" db="EMBL/GenBank/DDBJ databases">
        <authorList>
            <person name="Kurt Z."/>
        </authorList>
    </citation>
    <scope>NUCLEOTIDE SEQUENCE</scope>
</reference>
<evidence type="ECO:0000256" key="9">
    <source>
        <dbReference type="SAM" id="MobiDB-lite"/>
    </source>
</evidence>
<feature type="region of interest" description="Disordered" evidence="9">
    <location>
        <begin position="526"/>
        <end position="550"/>
    </location>
</feature>
<evidence type="ECO:0000256" key="5">
    <source>
        <dbReference type="ARBA" id="ARBA00022777"/>
    </source>
</evidence>
<feature type="compositionally biased region" description="Low complexity" evidence="9">
    <location>
        <begin position="528"/>
        <end position="542"/>
    </location>
</feature>
<evidence type="ECO:0000256" key="4">
    <source>
        <dbReference type="ARBA" id="ARBA00022741"/>
    </source>
</evidence>
<dbReference type="Proteomes" id="UP001642409">
    <property type="component" value="Unassembled WGS sequence"/>
</dbReference>
<dbReference type="AlphaFoldDB" id="A0AA86PH34"/>
<dbReference type="GO" id="GO:0005737">
    <property type="term" value="C:cytoplasm"/>
    <property type="evidence" value="ECO:0007669"/>
    <property type="project" value="TreeGrafter"/>
</dbReference>
<name>A0AA86PH34_9EUKA</name>